<dbReference type="SMART" id="SM00342">
    <property type="entry name" value="HTH_ARAC"/>
    <property type="match status" value="1"/>
</dbReference>
<feature type="domain" description="HTH araC/xylS-type" evidence="4">
    <location>
        <begin position="154"/>
        <end position="254"/>
    </location>
</feature>
<keyword evidence="3" id="KW-0804">Transcription</keyword>
<dbReference type="PROSITE" id="PS01124">
    <property type="entry name" value="HTH_ARAC_FAMILY_2"/>
    <property type="match status" value="1"/>
</dbReference>
<dbReference type="InterPro" id="IPR046532">
    <property type="entry name" value="DUF6597"/>
</dbReference>
<gene>
    <name evidence="5" type="ordered locus">ROP_41150</name>
</gene>
<protein>
    <submittedName>
        <fullName evidence="5">Putative AraC family transcriptional regulator</fullName>
    </submittedName>
</protein>
<dbReference type="GO" id="GO:0003700">
    <property type="term" value="F:DNA-binding transcription factor activity"/>
    <property type="evidence" value="ECO:0007669"/>
    <property type="project" value="InterPro"/>
</dbReference>
<dbReference type="KEGG" id="rop:ROP_41150"/>
<proteinExistence type="predicted"/>
<accession>C1B9K9</accession>
<dbReference type="InterPro" id="IPR018060">
    <property type="entry name" value="HTH_AraC"/>
</dbReference>
<sequence>MRVAHVSVSGITLLSMGWYAPTSPAPDLARTLVCGWSARTQGEHLLVPDACMDILWIRGVGIRVCGPETTAWSFTLPPGTESVGVRFRPGAGPHLLRTSAAEVRNLRVGLGDVLGSTWERKLTDRLDNASGDAERIALFESAVRAWRNRGPEADPLIGTVRQALARHSWNVGALADAASVTERQLQRRCNDAFGYGPATLRGILRLQRFMALAQSGPRSGLADLAATAGYSDQAHLSRECRRISSLTPSDLLASEAPGWHGTESVVDVGNVQARGRRKGEESAA</sequence>
<dbReference type="Proteomes" id="UP000002212">
    <property type="component" value="Chromosome"/>
</dbReference>
<dbReference type="HOGENOM" id="CLU_066193_3_1_11"/>
<evidence type="ECO:0000313" key="5">
    <source>
        <dbReference type="EMBL" id="BAH52362.1"/>
    </source>
</evidence>
<dbReference type="GO" id="GO:0043565">
    <property type="term" value="F:sequence-specific DNA binding"/>
    <property type="evidence" value="ECO:0007669"/>
    <property type="project" value="InterPro"/>
</dbReference>
<dbReference type="Pfam" id="PF12833">
    <property type="entry name" value="HTH_18"/>
    <property type="match status" value="1"/>
</dbReference>
<dbReference type="PANTHER" id="PTHR46796:SF15">
    <property type="entry name" value="BLL1074 PROTEIN"/>
    <property type="match status" value="1"/>
</dbReference>
<dbReference type="AlphaFoldDB" id="C1B9K9"/>
<evidence type="ECO:0000256" key="1">
    <source>
        <dbReference type="ARBA" id="ARBA00023015"/>
    </source>
</evidence>
<dbReference type="PATRIC" id="fig|632772.20.peg.4314"/>
<evidence type="ECO:0000313" key="6">
    <source>
        <dbReference type="Proteomes" id="UP000002212"/>
    </source>
</evidence>
<dbReference type="Pfam" id="PF20240">
    <property type="entry name" value="DUF6597"/>
    <property type="match status" value="1"/>
</dbReference>
<evidence type="ECO:0000256" key="2">
    <source>
        <dbReference type="ARBA" id="ARBA00023125"/>
    </source>
</evidence>
<reference evidence="5 6" key="1">
    <citation type="submission" date="2009-03" db="EMBL/GenBank/DDBJ databases">
        <title>Comparison of the complete genome sequences of Rhodococcus erythropolis PR4 and Rhodococcus opacus B4.</title>
        <authorList>
            <person name="Takarada H."/>
            <person name="Sekine M."/>
            <person name="Hosoyama A."/>
            <person name="Yamada R."/>
            <person name="Fujisawa T."/>
            <person name="Omata S."/>
            <person name="Shimizu A."/>
            <person name="Tsukatani N."/>
            <person name="Tanikawa S."/>
            <person name="Fujita N."/>
            <person name="Harayama S."/>
        </authorList>
    </citation>
    <scope>NUCLEOTIDE SEQUENCE [LARGE SCALE GENOMIC DNA]</scope>
    <source>
        <strain evidence="5 6">B4</strain>
    </source>
</reference>
<dbReference type="STRING" id="632772.ROP_41150"/>
<keyword evidence="2" id="KW-0238">DNA-binding</keyword>
<dbReference type="EMBL" id="AP011115">
    <property type="protein sequence ID" value="BAH52362.1"/>
    <property type="molecule type" value="Genomic_DNA"/>
</dbReference>
<organism evidence="5 6">
    <name type="scientific">Rhodococcus opacus (strain B4)</name>
    <dbReference type="NCBI Taxonomy" id="632772"/>
    <lineage>
        <taxon>Bacteria</taxon>
        <taxon>Bacillati</taxon>
        <taxon>Actinomycetota</taxon>
        <taxon>Actinomycetes</taxon>
        <taxon>Mycobacteriales</taxon>
        <taxon>Nocardiaceae</taxon>
        <taxon>Rhodococcus</taxon>
    </lineage>
</organism>
<dbReference type="InterPro" id="IPR050204">
    <property type="entry name" value="AraC_XylS_family_regulators"/>
</dbReference>
<dbReference type="Gene3D" id="1.10.10.60">
    <property type="entry name" value="Homeodomain-like"/>
    <property type="match status" value="1"/>
</dbReference>
<keyword evidence="1" id="KW-0805">Transcription regulation</keyword>
<evidence type="ECO:0000256" key="3">
    <source>
        <dbReference type="ARBA" id="ARBA00023163"/>
    </source>
</evidence>
<evidence type="ECO:0000259" key="4">
    <source>
        <dbReference type="PROSITE" id="PS01124"/>
    </source>
</evidence>
<dbReference type="PANTHER" id="PTHR46796">
    <property type="entry name" value="HTH-TYPE TRANSCRIPTIONAL ACTIVATOR RHAS-RELATED"/>
    <property type="match status" value="1"/>
</dbReference>
<name>C1B9K9_RHOOB</name>